<evidence type="ECO:0000313" key="1">
    <source>
        <dbReference type="EMBL" id="EIW75823.1"/>
    </source>
</evidence>
<dbReference type="InterPro" id="IPR041078">
    <property type="entry name" value="Plavaka"/>
</dbReference>
<proteinExistence type="predicted"/>
<dbReference type="EMBL" id="JH711587">
    <property type="protein sequence ID" value="EIW75823.1"/>
    <property type="molecule type" value="Genomic_DNA"/>
</dbReference>
<evidence type="ECO:0000313" key="2">
    <source>
        <dbReference type="Proteomes" id="UP000053558"/>
    </source>
</evidence>
<dbReference type="GeneID" id="19208408"/>
<dbReference type="AlphaFoldDB" id="A0A5M3M9N7"/>
<accession>A0A5M3M9N7</accession>
<dbReference type="RefSeq" id="XP_007773770.1">
    <property type="nucleotide sequence ID" value="XM_007775580.1"/>
</dbReference>
<protein>
    <submittedName>
        <fullName evidence="1">Uncharacterized protein</fullName>
    </submittedName>
</protein>
<dbReference type="KEGG" id="cput:CONPUDRAFT_65185"/>
<dbReference type="Proteomes" id="UP000053558">
    <property type="component" value="Unassembled WGS sequence"/>
</dbReference>
<organism evidence="1 2">
    <name type="scientific">Coniophora puteana (strain RWD-64-598)</name>
    <name type="common">Brown rot fungus</name>
    <dbReference type="NCBI Taxonomy" id="741705"/>
    <lineage>
        <taxon>Eukaryota</taxon>
        <taxon>Fungi</taxon>
        <taxon>Dikarya</taxon>
        <taxon>Basidiomycota</taxon>
        <taxon>Agaricomycotina</taxon>
        <taxon>Agaricomycetes</taxon>
        <taxon>Agaricomycetidae</taxon>
        <taxon>Boletales</taxon>
        <taxon>Coniophorineae</taxon>
        <taxon>Coniophoraceae</taxon>
        <taxon>Coniophora</taxon>
    </lineage>
</organism>
<dbReference type="OMA" id="DIFRCIS"/>
<name>A0A5M3M9N7_CONPW</name>
<comment type="caution">
    <text evidence="1">The sequence shown here is derived from an EMBL/GenBank/DDBJ whole genome shotgun (WGS) entry which is preliminary data.</text>
</comment>
<keyword evidence="2" id="KW-1185">Reference proteome</keyword>
<gene>
    <name evidence="1" type="ORF">CONPUDRAFT_65185</name>
</gene>
<reference evidence="2" key="1">
    <citation type="journal article" date="2012" name="Science">
        <title>The Paleozoic origin of enzymatic lignin decomposition reconstructed from 31 fungal genomes.</title>
        <authorList>
            <person name="Floudas D."/>
            <person name="Binder M."/>
            <person name="Riley R."/>
            <person name="Barry K."/>
            <person name="Blanchette R.A."/>
            <person name="Henrissat B."/>
            <person name="Martinez A.T."/>
            <person name="Otillar R."/>
            <person name="Spatafora J.W."/>
            <person name="Yadav J.S."/>
            <person name="Aerts A."/>
            <person name="Benoit I."/>
            <person name="Boyd A."/>
            <person name="Carlson A."/>
            <person name="Copeland A."/>
            <person name="Coutinho P.M."/>
            <person name="de Vries R.P."/>
            <person name="Ferreira P."/>
            <person name="Findley K."/>
            <person name="Foster B."/>
            <person name="Gaskell J."/>
            <person name="Glotzer D."/>
            <person name="Gorecki P."/>
            <person name="Heitman J."/>
            <person name="Hesse C."/>
            <person name="Hori C."/>
            <person name="Igarashi K."/>
            <person name="Jurgens J.A."/>
            <person name="Kallen N."/>
            <person name="Kersten P."/>
            <person name="Kohler A."/>
            <person name="Kuees U."/>
            <person name="Kumar T.K.A."/>
            <person name="Kuo A."/>
            <person name="LaButti K."/>
            <person name="Larrondo L.F."/>
            <person name="Lindquist E."/>
            <person name="Ling A."/>
            <person name="Lombard V."/>
            <person name="Lucas S."/>
            <person name="Lundell T."/>
            <person name="Martin R."/>
            <person name="McLaughlin D.J."/>
            <person name="Morgenstern I."/>
            <person name="Morin E."/>
            <person name="Murat C."/>
            <person name="Nagy L.G."/>
            <person name="Nolan M."/>
            <person name="Ohm R.A."/>
            <person name="Patyshakuliyeva A."/>
            <person name="Rokas A."/>
            <person name="Ruiz-Duenas F.J."/>
            <person name="Sabat G."/>
            <person name="Salamov A."/>
            <person name="Samejima M."/>
            <person name="Schmutz J."/>
            <person name="Slot J.C."/>
            <person name="St John F."/>
            <person name="Stenlid J."/>
            <person name="Sun H."/>
            <person name="Sun S."/>
            <person name="Syed K."/>
            <person name="Tsang A."/>
            <person name="Wiebenga A."/>
            <person name="Young D."/>
            <person name="Pisabarro A."/>
            <person name="Eastwood D.C."/>
            <person name="Martin F."/>
            <person name="Cullen D."/>
            <person name="Grigoriev I.V."/>
            <person name="Hibbett D.S."/>
        </authorList>
    </citation>
    <scope>NUCLEOTIDE SEQUENCE [LARGE SCALE GENOMIC DNA]</scope>
    <source>
        <strain evidence="2">RWD-64-598 SS2</strain>
    </source>
</reference>
<dbReference type="OrthoDB" id="3252362at2759"/>
<dbReference type="Pfam" id="PF18759">
    <property type="entry name" value="Plavaka"/>
    <property type="match status" value="1"/>
</dbReference>
<sequence>MQENGEYPPDFVAHGLHEVYSPFWSDLPHTDIFRCISSDLLHQLHHGVFKDHLVQWCTALVAGGATELDKHLQSMPPYTGLRHFEKGISPITQWSAGEHRQLQRVFVAALAGSVDSRAMKAVRALLDFVMVAQYHSQTTETLTRLRQSLTDFHANKQIFIALNARTQDHFNIPKLHSLLHYLETILALGSLDGLNTENTERLHIDFAKKAWRGTNHKDYVFQMARWLQRRESALDVEEPILSDTEDMPSDSVAHPHNPTLPAAPEVAKHPPVRGVSVPTLEADYGAFGFVATLTTFLMEEGRLRHGFHPNEYDHFDLYNGAVLHIRPDAHLNPNLLRMRIRATAAHSNGPRKSHSLPRWDTALLEEDHDAYAEFGGLNGLRVVQIRAIFKLPEHLSRPVLEEPLVYVHLFRKLGAMDEDSGMYKFKRATHRGQLWARVVRLSKLIRPCHITPKFGRTAVPRNWIGEEQSCFGP</sequence>